<name>A0ABT9RMG7_9ACTN</name>
<proteinExistence type="predicted"/>
<reference evidence="1 2" key="1">
    <citation type="submission" date="2023-07" db="EMBL/GenBank/DDBJ databases">
        <title>Sequencing the genomes of 1000 actinobacteria strains.</title>
        <authorList>
            <person name="Klenk H.-P."/>
        </authorList>
    </citation>
    <scope>NUCLEOTIDE SEQUENCE [LARGE SCALE GENOMIC DNA]</scope>
    <source>
        <strain evidence="1 2">DSM 44109</strain>
    </source>
</reference>
<protein>
    <submittedName>
        <fullName evidence="1">Uncharacterized protein</fullName>
    </submittedName>
</protein>
<comment type="caution">
    <text evidence="1">The sequence shown here is derived from an EMBL/GenBank/DDBJ whole genome shotgun (WGS) entry which is preliminary data.</text>
</comment>
<evidence type="ECO:0000313" key="2">
    <source>
        <dbReference type="Proteomes" id="UP001230426"/>
    </source>
</evidence>
<evidence type="ECO:0000313" key="1">
    <source>
        <dbReference type="EMBL" id="MDP9870465.1"/>
    </source>
</evidence>
<dbReference type="Proteomes" id="UP001230426">
    <property type="component" value="Unassembled WGS sequence"/>
</dbReference>
<accession>A0ABT9RMG7</accession>
<keyword evidence="2" id="KW-1185">Reference proteome</keyword>
<sequence>MLYFVDPASLAMARTSRALPVKMDKGRDGEAVVNVEPLYGTLVPRAGKQARRDLTGFDLDTNRLINAKQTPGKPSPDFVARDTAITSPTDLYTNAQALSVEHEEWLHATMQIKHLSDVEHLPGQLVNLTGKAVSPQMHGTWLITEAAHHLESRLVSKLGTRRFDSSLTLSRNTDQGFQMRDRRAPRVDDGCMLSGGRWRARNRQVVIL</sequence>
<dbReference type="EMBL" id="JAUSRB010000004">
    <property type="protein sequence ID" value="MDP9870465.1"/>
    <property type="molecule type" value="Genomic_DNA"/>
</dbReference>
<organism evidence="1 2">
    <name type="scientific">Streptosporangium brasiliense</name>
    <dbReference type="NCBI Taxonomy" id="47480"/>
    <lineage>
        <taxon>Bacteria</taxon>
        <taxon>Bacillati</taxon>
        <taxon>Actinomycetota</taxon>
        <taxon>Actinomycetes</taxon>
        <taxon>Streptosporangiales</taxon>
        <taxon>Streptosporangiaceae</taxon>
        <taxon>Streptosporangium</taxon>
    </lineage>
</organism>
<gene>
    <name evidence="1" type="ORF">J2S55_009803</name>
</gene>